<dbReference type="Proteomes" id="UP001152622">
    <property type="component" value="Chromosome 7"/>
</dbReference>
<organism evidence="3 4">
    <name type="scientific">Synaphobranchus kaupii</name>
    <name type="common">Kaup's arrowtooth eel</name>
    <dbReference type="NCBI Taxonomy" id="118154"/>
    <lineage>
        <taxon>Eukaryota</taxon>
        <taxon>Metazoa</taxon>
        <taxon>Chordata</taxon>
        <taxon>Craniata</taxon>
        <taxon>Vertebrata</taxon>
        <taxon>Euteleostomi</taxon>
        <taxon>Actinopterygii</taxon>
        <taxon>Neopterygii</taxon>
        <taxon>Teleostei</taxon>
        <taxon>Anguilliformes</taxon>
        <taxon>Synaphobranchidae</taxon>
        <taxon>Synaphobranchus</taxon>
    </lineage>
</organism>
<protein>
    <recommendedName>
        <fullName evidence="2">Myb-like domain-containing protein</fullName>
    </recommendedName>
</protein>
<dbReference type="InterPro" id="IPR028002">
    <property type="entry name" value="Myb_DNA-bind_5"/>
</dbReference>
<evidence type="ECO:0000313" key="3">
    <source>
        <dbReference type="EMBL" id="KAJ8354879.1"/>
    </source>
</evidence>
<dbReference type="GO" id="GO:0005634">
    <property type="term" value="C:nucleus"/>
    <property type="evidence" value="ECO:0007669"/>
    <property type="project" value="TreeGrafter"/>
</dbReference>
<dbReference type="InterPro" id="IPR001005">
    <property type="entry name" value="SANT/Myb"/>
</dbReference>
<evidence type="ECO:0000313" key="4">
    <source>
        <dbReference type="Proteomes" id="UP001152622"/>
    </source>
</evidence>
<feature type="region of interest" description="Disordered" evidence="1">
    <location>
        <begin position="238"/>
        <end position="286"/>
    </location>
</feature>
<proteinExistence type="predicted"/>
<evidence type="ECO:0000259" key="2">
    <source>
        <dbReference type="PROSITE" id="PS50090"/>
    </source>
</evidence>
<feature type="compositionally biased region" description="Pro residues" evidence="1">
    <location>
        <begin position="257"/>
        <end position="271"/>
    </location>
</feature>
<evidence type="ECO:0000256" key="1">
    <source>
        <dbReference type="SAM" id="MobiDB-lite"/>
    </source>
</evidence>
<name>A0A9Q1FBB3_SYNKA</name>
<dbReference type="PROSITE" id="PS50090">
    <property type="entry name" value="MYB_LIKE"/>
    <property type="match status" value="1"/>
</dbReference>
<feature type="domain" description="Myb-like" evidence="2">
    <location>
        <begin position="8"/>
        <end position="76"/>
    </location>
</feature>
<feature type="compositionally biased region" description="Basic residues" evidence="1">
    <location>
        <begin position="276"/>
        <end position="286"/>
    </location>
</feature>
<feature type="compositionally biased region" description="Polar residues" evidence="1">
    <location>
        <begin position="238"/>
        <end position="248"/>
    </location>
</feature>
<sequence length="286" mass="31343">MEDDIFVRRSFSQDETEVLVREVQSRRHRIYGTSNRPPRIDDVKSAWEEITNAVNACSSGPMRTVAQCRKRFNDVRRRGKQKLATARRESRATGGGPSSWPSSTPVEDVQLSIPFSSVDSFGGIEAGYQPPPMAATSPSAPAGPSCALASPSCAAGPSSAPTVEPDRAQRRGVRRRWDDDDQLFLYLQRGGFQMIEREFQTLNHTLNTRLTRLERAIRVGLAAINQTLSLVTASQPTPAASLAQNQVSAEAPSDPTAAPPLASPDQGPPVQQPRSPVRKRRSCRRK</sequence>
<dbReference type="Pfam" id="PF13873">
    <property type="entry name" value="Myb_DNA-bind_5"/>
    <property type="match status" value="1"/>
</dbReference>
<reference evidence="3" key="1">
    <citation type="journal article" date="2023" name="Science">
        <title>Genome structures resolve the early diversification of teleost fishes.</title>
        <authorList>
            <person name="Parey E."/>
            <person name="Louis A."/>
            <person name="Montfort J."/>
            <person name="Bouchez O."/>
            <person name="Roques C."/>
            <person name="Iampietro C."/>
            <person name="Lluch J."/>
            <person name="Castinel A."/>
            <person name="Donnadieu C."/>
            <person name="Desvignes T."/>
            <person name="Floi Bucao C."/>
            <person name="Jouanno E."/>
            <person name="Wen M."/>
            <person name="Mejri S."/>
            <person name="Dirks R."/>
            <person name="Jansen H."/>
            <person name="Henkel C."/>
            <person name="Chen W.J."/>
            <person name="Zahm M."/>
            <person name="Cabau C."/>
            <person name="Klopp C."/>
            <person name="Thompson A.W."/>
            <person name="Robinson-Rechavi M."/>
            <person name="Braasch I."/>
            <person name="Lecointre G."/>
            <person name="Bobe J."/>
            <person name="Postlethwait J.H."/>
            <person name="Berthelot C."/>
            <person name="Roest Crollius H."/>
            <person name="Guiguen Y."/>
        </authorList>
    </citation>
    <scope>NUCLEOTIDE SEQUENCE</scope>
    <source>
        <strain evidence="3">WJC10195</strain>
    </source>
</reference>
<feature type="region of interest" description="Disordered" evidence="1">
    <location>
        <begin position="76"/>
        <end position="106"/>
    </location>
</feature>
<dbReference type="OrthoDB" id="9928592at2759"/>
<feature type="region of interest" description="Disordered" evidence="1">
    <location>
        <begin position="129"/>
        <end position="174"/>
    </location>
</feature>
<dbReference type="AlphaFoldDB" id="A0A9Q1FBB3"/>
<dbReference type="PANTHER" id="PTHR23098:SF16">
    <property type="entry name" value="REGULATORY PROTEIN ZESTE"/>
    <property type="match status" value="1"/>
</dbReference>
<feature type="compositionally biased region" description="Low complexity" evidence="1">
    <location>
        <begin position="134"/>
        <end position="162"/>
    </location>
</feature>
<dbReference type="EMBL" id="JAINUF010000007">
    <property type="protein sequence ID" value="KAJ8354879.1"/>
    <property type="molecule type" value="Genomic_DNA"/>
</dbReference>
<dbReference type="PANTHER" id="PTHR23098">
    <property type="entry name" value="AGAP001331-PA-RELATED"/>
    <property type="match status" value="1"/>
</dbReference>
<keyword evidence="4" id="KW-1185">Reference proteome</keyword>
<accession>A0A9Q1FBB3</accession>
<comment type="caution">
    <text evidence="3">The sequence shown here is derived from an EMBL/GenBank/DDBJ whole genome shotgun (WGS) entry which is preliminary data.</text>
</comment>
<gene>
    <name evidence="3" type="ORF">SKAU_G00224460</name>
</gene>